<dbReference type="PATRIC" id="fig|445709.3.peg.716"/>
<keyword evidence="6" id="KW-0143">Chaperone</keyword>
<comment type="similarity">
    <text evidence="7">Belongs to the YfgM family.</text>
</comment>
<keyword evidence="2" id="KW-1003">Cell membrane</keyword>
<evidence type="ECO:0000313" key="11">
    <source>
        <dbReference type="EMBL" id="AKJ67412.1"/>
    </source>
</evidence>
<feature type="transmembrane region" description="Helical" evidence="9">
    <location>
        <begin position="20"/>
        <end position="38"/>
    </location>
</feature>
<dbReference type="PANTHER" id="PTHR38035:SF1">
    <property type="entry name" value="ANCILLARY SECYEG TRANSLOCON SUBUNIT"/>
    <property type="match status" value="1"/>
</dbReference>
<dbReference type="KEGG" id="ptx:ABW99_03345"/>
<evidence type="ECO:0000256" key="9">
    <source>
        <dbReference type="SAM" id="Phobius"/>
    </source>
</evidence>
<dbReference type="Proteomes" id="UP000036700">
    <property type="component" value="Chromosome"/>
</dbReference>
<name>A0A0G3EQ47_9BURK</name>
<evidence type="ECO:0000256" key="1">
    <source>
        <dbReference type="ARBA" id="ARBA00004401"/>
    </source>
</evidence>
<dbReference type="SUPFAM" id="SSF48452">
    <property type="entry name" value="TPR-like"/>
    <property type="match status" value="1"/>
</dbReference>
<dbReference type="PANTHER" id="PTHR38035">
    <property type="entry name" value="UPF0070 PROTEIN YFGM"/>
    <property type="match status" value="1"/>
</dbReference>
<dbReference type="InterPro" id="IPR011990">
    <property type="entry name" value="TPR-like_helical_dom_sf"/>
</dbReference>
<dbReference type="InterPro" id="IPR026039">
    <property type="entry name" value="YfgM"/>
</dbReference>
<comment type="subcellular location">
    <subcellularLocation>
        <location evidence="1">Cell membrane</location>
        <topology evidence="1">Single-pass type II membrane protein</topology>
    </subcellularLocation>
</comment>
<evidence type="ECO:0000256" key="7">
    <source>
        <dbReference type="ARBA" id="ARBA00024197"/>
    </source>
</evidence>
<dbReference type="STRING" id="445709.ABW99_03345"/>
<dbReference type="Pfam" id="PF09976">
    <property type="entry name" value="TPR_21"/>
    <property type="match status" value="1"/>
</dbReference>
<proteinExistence type="inferred from homology"/>
<dbReference type="EMBL" id="CP011568">
    <property type="protein sequence ID" value="AKJ67412.1"/>
    <property type="molecule type" value="Genomic_DNA"/>
</dbReference>
<evidence type="ECO:0000256" key="8">
    <source>
        <dbReference type="ARBA" id="ARBA00024235"/>
    </source>
</evidence>
<dbReference type="PIRSF" id="PIRSF006170">
    <property type="entry name" value="YfgM"/>
    <property type="match status" value="1"/>
</dbReference>
<keyword evidence="3 9" id="KW-0812">Transmembrane</keyword>
<evidence type="ECO:0000256" key="5">
    <source>
        <dbReference type="ARBA" id="ARBA00023136"/>
    </source>
</evidence>
<dbReference type="GO" id="GO:0005886">
    <property type="term" value="C:plasma membrane"/>
    <property type="evidence" value="ECO:0007669"/>
    <property type="project" value="UniProtKB-SubCell"/>
</dbReference>
<dbReference type="AlphaFoldDB" id="A0A0G3EQ47"/>
<dbReference type="RefSeq" id="WP_047212975.1">
    <property type="nucleotide sequence ID" value="NZ_CP011568.3"/>
</dbReference>
<dbReference type="OrthoDB" id="8521102at2"/>
<sequence length="209" mass="23502">MGYHEEQEQLEELKAWWKQYGNAVIWVLIVALLVFAGWNGWRYYQRKQAAEASVLYGELQQSIAAKNQPMIIRISGDMGNKFGRTAYAEMSALISAKALYELGDTEDAKARLQWAIDHASDNEYRQLARLHLAGLLLDQKDYEGGLKALGNNPPAGFTGLFDDRRGDLLVAQNKIADAKQAYRAALEKLSKNDNSMRQFVQFKLDALGG</sequence>
<organism evidence="11 12">
    <name type="scientific">Pandoraea thiooxydans</name>
    <dbReference type="NCBI Taxonomy" id="445709"/>
    <lineage>
        <taxon>Bacteria</taxon>
        <taxon>Pseudomonadati</taxon>
        <taxon>Pseudomonadota</taxon>
        <taxon>Betaproteobacteria</taxon>
        <taxon>Burkholderiales</taxon>
        <taxon>Burkholderiaceae</taxon>
        <taxon>Pandoraea</taxon>
    </lineage>
</organism>
<evidence type="ECO:0000256" key="6">
    <source>
        <dbReference type="ARBA" id="ARBA00023186"/>
    </source>
</evidence>
<evidence type="ECO:0000259" key="10">
    <source>
        <dbReference type="Pfam" id="PF09976"/>
    </source>
</evidence>
<accession>A0A0G3EQ47</accession>
<dbReference type="GO" id="GO:0044877">
    <property type="term" value="F:protein-containing complex binding"/>
    <property type="evidence" value="ECO:0007669"/>
    <property type="project" value="InterPro"/>
</dbReference>
<evidence type="ECO:0000313" key="12">
    <source>
        <dbReference type="Proteomes" id="UP000036700"/>
    </source>
</evidence>
<keyword evidence="5 9" id="KW-0472">Membrane</keyword>
<evidence type="ECO:0000256" key="4">
    <source>
        <dbReference type="ARBA" id="ARBA00022989"/>
    </source>
</evidence>
<keyword evidence="12" id="KW-1185">Reference proteome</keyword>
<dbReference type="InterPro" id="IPR018704">
    <property type="entry name" value="SecYEG/CpoB_TPR"/>
</dbReference>
<evidence type="ECO:0000256" key="3">
    <source>
        <dbReference type="ARBA" id="ARBA00022692"/>
    </source>
</evidence>
<evidence type="ECO:0000256" key="2">
    <source>
        <dbReference type="ARBA" id="ARBA00022475"/>
    </source>
</evidence>
<gene>
    <name evidence="11" type="ORF">ABW99_03345</name>
</gene>
<protein>
    <recommendedName>
        <fullName evidence="8">Ancillary SecYEG translocon subunit</fullName>
    </recommendedName>
</protein>
<feature type="domain" description="Ancillary SecYEG translocon subunit/Cell division coordinator CpoB TPR" evidence="10">
    <location>
        <begin position="14"/>
        <end position="208"/>
    </location>
</feature>
<reference evidence="12" key="1">
    <citation type="submission" date="2015-06" db="EMBL/GenBank/DDBJ databases">
        <authorList>
            <person name="Lim Y.L."/>
            <person name="Ee R."/>
            <person name="Yong D."/>
            <person name="How K.Y."/>
            <person name="Yin W.F."/>
            <person name="Chan K.G."/>
        </authorList>
    </citation>
    <scope>NUCLEOTIDE SEQUENCE [LARGE SCALE GENOMIC DNA]</scope>
    <source>
        <strain evidence="12">DSM 25325</strain>
    </source>
</reference>
<keyword evidence="4 9" id="KW-1133">Transmembrane helix</keyword>